<feature type="region of interest" description="Disordered" evidence="4">
    <location>
        <begin position="1459"/>
        <end position="1517"/>
    </location>
</feature>
<dbReference type="PANTHER" id="PTHR34142">
    <property type="entry name" value="ENDO-BETA-1,4-GLUCANASE A"/>
    <property type="match status" value="1"/>
</dbReference>
<feature type="region of interest" description="Disordered" evidence="4">
    <location>
        <begin position="1"/>
        <end position="60"/>
    </location>
</feature>
<dbReference type="GO" id="GO:0004553">
    <property type="term" value="F:hydrolase activity, hydrolyzing O-glycosyl compounds"/>
    <property type="evidence" value="ECO:0007669"/>
    <property type="project" value="InterPro"/>
</dbReference>
<evidence type="ECO:0000256" key="1">
    <source>
        <dbReference type="ARBA" id="ARBA00005641"/>
    </source>
</evidence>
<feature type="region of interest" description="Disordered" evidence="4">
    <location>
        <begin position="476"/>
        <end position="557"/>
    </location>
</feature>
<feature type="compositionally biased region" description="Low complexity" evidence="4">
    <location>
        <begin position="11"/>
        <end position="34"/>
    </location>
</feature>
<dbReference type="SUPFAM" id="SSF56219">
    <property type="entry name" value="DNase I-like"/>
    <property type="match status" value="1"/>
</dbReference>
<dbReference type="PANTHER" id="PTHR34142:SF1">
    <property type="entry name" value="GLYCOSIDE HYDROLASE FAMILY 5 DOMAIN-CONTAINING PROTEIN"/>
    <property type="match status" value="1"/>
</dbReference>
<protein>
    <submittedName>
        <fullName evidence="6">Endoglucanase</fullName>
    </submittedName>
</protein>
<feature type="compositionally biased region" description="Basic residues" evidence="4">
    <location>
        <begin position="480"/>
        <end position="493"/>
    </location>
</feature>
<name>A0A1Q9E2E9_SYMMI</name>
<dbReference type="InterPro" id="IPR036691">
    <property type="entry name" value="Endo/exonu/phosph_ase_sf"/>
</dbReference>
<dbReference type="GO" id="GO:0000272">
    <property type="term" value="P:polysaccharide catabolic process"/>
    <property type="evidence" value="ECO:0007669"/>
    <property type="project" value="InterPro"/>
</dbReference>
<reference evidence="6 7" key="1">
    <citation type="submission" date="2016-02" db="EMBL/GenBank/DDBJ databases">
        <title>Genome analysis of coral dinoflagellate symbionts highlights evolutionary adaptations to a symbiotic lifestyle.</title>
        <authorList>
            <person name="Aranda M."/>
            <person name="Li Y."/>
            <person name="Liew Y.J."/>
            <person name="Baumgarten S."/>
            <person name="Simakov O."/>
            <person name="Wilson M."/>
            <person name="Piel J."/>
            <person name="Ashoor H."/>
            <person name="Bougouffa S."/>
            <person name="Bajic V.B."/>
            <person name="Ryu T."/>
            <person name="Ravasi T."/>
            <person name="Bayer T."/>
            <person name="Micklem G."/>
            <person name="Kim H."/>
            <person name="Bhak J."/>
            <person name="Lajeunesse T.C."/>
            <person name="Voolstra C.R."/>
        </authorList>
    </citation>
    <scope>NUCLEOTIDE SEQUENCE [LARGE SCALE GENOMIC DNA]</scope>
    <source>
        <strain evidence="6 7">CCMP2467</strain>
    </source>
</reference>
<feature type="compositionally biased region" description="Basic and acidic residues" evidence="4">
    <location>
        <begin position="541"/>
        <end position="557"/>
    </location>
</feature>
<dbReference type="SUPFAM" id="SSF48371">
    <property type="entry name" value="ARM repeat"/>
    <property type="match status" value="1"/>
</dbReference>
<keyword evidence="2" id="KW-0378">Hydrolase</keyword>
<feature type="compositionally biased region" description="Basic and acidic residues" evidence="4">
    <location>
        <begin position="595"/>
        <end position="612"/>
    </location>
</feature>
<evidence type="ECO:0000313" key="6">
    <source>
        <dbReference type="EMBL" id="OLQ01590.1"/>
    </source>
</evidence>
<accession>A0A1Q9E2E9</accession>
<keyword evidence="7" id="KW-1185">Reference proteome</keyword>
<feature type="region of interest" description="Disordered" evidence="4">
    <location>
        <begin position="595"/>
        <end position="619"/>
    </location>
</feature>
<evidence type="ECO:0000313" key="7">
    <source>
        <dbReference type="Proteomes" id="UP000186817"/>
    </source>
</evidence>
<evidence type="ECO:0000256" key="2">
    <source>
        <dbReference type="ARBA" id="ARBA00022801"/>
    </source>
</evidence>
<feature type="domain" description="Glycoside hydrolase family 5" evidence="5">
    <location>
        <begin position="1103"/>
        <end position="1345"/>
    </location>
</feature>
<dbReference type="Gene3D" id="3.20.20.80">
    <property type="entry name" value="Glycosidases"/>
    <property type="match status" value="1"/>
</dbReference>
<comment type="similarity">
    <text evidence="1">Belongs to the glycosyl hydrolase 5 (cellulase A) family.</text>
</comment>
<dbReference type="SUPFAM" id="SSF51445">
    <property type="entry name" value="(Trans)glycosidases"/>
    <property type="match status" value="1"/>
</dbReference>
<dbReference type="InterPro" id="IPR016024">
    <property type="entry name" value="ARM-type_fold"/>
</dbReference>
<evidence type="ECO:0000256" key="4">
    <source>
        <dbReference type="SAM" id="MobiDB-lite"/>
    </source>
</evidence>
<proteinExistence type="inferred from homology"/>
<gene>
    <name evidence="6" type="primary">eglA</name>
    <name evidence="6" type="ORF">AK812_SmicGene15666</name>
</gene>
<evidence type="ECO:0000256" key="3">
    <source>
        <dbReference type="ARBA" id="ARBA00023295"/>
    </source>
</evidence>
<feature type="compositionally biased region" description="Pro residues" evidence="4">
    <location>
        <begin position="35"/>
        <end position="49"/>
    </location>
</feature>
<organism evidence="6 7">
    <name type="scientific">Symbiodinium microadriaticum</name>
    <name type="common">Dinoflagellate</name>
    <name type="synonym">Zooxanthella microadriatica</name>
    <dbReference type="NCBI Taxonomy" id="2951"/>
    <lineage>
        <taxon>Eukaryota</taxon>
        <taxon>Sar</taxon>
        <taxon>Alveolata</taxon>
        <taxon>Dinophyceae</taxon>
        <taxon>Suessiales</taxon>
        <taxon>Symbiodiniaceae</taxon>
        <taxon>Symbiodinium</taxon>
    </lineage>
</organism>
<dbReference type="EMBL" id="LSRX01000287">
    <property type="protein sequence ID" value="OLQ01590.1"/>
    <property type="molecule type" value="Genomic_DNA"/>
</dbReference>
<dbReference type="Proteomes" id="UP000186817">
    <property type="component" value="Unassembled WGS sequence"/>
</dbReference>
<feature type="compositionally biased region" description="Polar residues" evidence="4">
    <location>
        <begin position="531"/>
        <end position="540"/>
    </location>
</feature>
<dbReference type="Gene3D" id="3.60.10.10">
    <property type="entry name" value="Endonuclease/exonuclease/phosphatase"/>
    <property type="match status" value="1"/>
</dbReference>
<comment type="caution">
    <text evidence="6">The sequence shown here is derived from an EMBL/GenBank/DDBJ whole genome shotgun (WGS) entry which is preliminary data.</text>
</comment>
<dbReference type="InterPro" id="IPR018087">
    <property type="entry name" value="Glyco_hydro_5_CS"/>
</dbReference>
<evidence type="ECO:0000259" key="5">
    <source>
        <dbReference type="Pfam" id="PF00150"/>
    </source>
</evidence>
<dbReference type="InterPro" id="IPR001547">
    <property type="entry name" value="Glyco_hydro_5"/>
</dbReference>
<dbReference type="Pfam" id="PF00150">
    <property type="entry name" value="Cellulase"/>
    <property type="match status" value="1"/>
</dbReference>
<dbReference type="InterPro" id="IPR017853">
    <property type="entry name" value="GH"/>
</dbReference>
<feature type="compositionally biased region" description="Acidic residues" evidence="4">
    <location>
        <begin position="1465"/>
        <end position="1503"/>
    </location>
</feature>
<sequence length="1517" mass="171711">MENAPAMDTQPAATEQPAEAALPAAEAAEEAPAPIAAPPGVPMKAPPPSLLAKEEPKETAPEIGQLITLSEDLQVVRSAPDTDSDPIEWGDMDPNFRQALQNSPELLKAYNTVRNPKKVAKLDPATISFTPTTNIELPPPSVETPPPQVTMENLSTVLATYREQTLQPSLDLLSNHIRQDVISRLDKQGSVIRYEGLALQSWEADAIRRTVLIHGLPPFTTKSQIDHNMHYLLQQAQLTESDIQTTSNHVNTSTNAFMKITFLQESTSKHFFQTFTQKKRWYHSNEQEDAPLRIERDVPMLERIERTPLHAVMDSLTKPQPPALDEYLRCDFNSLQVWDNAEETLLAQVLYLPDKHLSYACYLLVVPRFFEEVRTHFPRFFGDKLASTIQFMQAYASASRHATTALRYHFSQTKDVSNLSREDAIRSFPYPIYPVELSEELSTQLSKNPNFILQGFLGMQTQIQQAVSDLGINLEDYGRKGKGATRNKGKGKGKRPERNKGYQSDMYRNQAEEEEDTEEDYKPKGGKGSWRQGNNYWDRSSSSRDTGKGSHSQWDDYRRPASSRIDYAGPKDRPDKWWKARDFAEYDPRFDELVQDSTRRRREDDRQQEGRRTRQRGRGLDDPTLFFPCEECMALAGTNTSCNVCHYKYQTHFEKLKKSQSLPNLAKSPQSKLPSFPCPFPLNEEAELCDGGQAPSFYGHGKCAACKALRMYYIRLYGGDDAEAINPYYHTLIVGYERSIIEYLEDTTAKLQQAICDLTYEDLHDKQATDIQNWFSAIAFPEDILAKLPRNYVDPKYEPHKSSFLRTKWPQWKHLNRAIAEANPHSYSRMMMLFDAALRPALEEMLYCFDLPSPSRVPGFADMGWDDSSLVVQDLIPWRELIRQSYALAMERHGIPKAEEEEVGLKEVAKYDQLLLFAKKYDFHLLAIQVTLQIIPHPVTVFCVYAPSQVENSEEDLARKLDFWDTLDTLISSHSNADHLIVMGDFNARLAQEMDRDAPGLGPNVWDKRQALQDADRDNAVYLQECTNAKLKRSTLSFWIGQKPLIQPCPGGECAKEHLLLQQKHGVHKVHAQHKAMDAVKVHKEASIVEAHGRLGVIGNKVVDEHGLPIRLRGMSLFWSQWKPQFWTSGTVQWLKEDWGITLLRCPMAVEAGGYLTDPETEVAKLEAVVDAAIAADIYVIIDWHDHNANDHVEAAKGFFTQMSLKYGQYPNVMFEIFNEPILQNWTETIKPYHEEVVEVIRQNSNNLIIMGTRVWSQDVDGAAEDPVAGVNLAYTIHFYANTHKQELREKVVKALEAGIAIFATEWGTCDASGDGTLNLEETTTWLDFFAAHNISDANWAVSDKQEACSALLPGADGAGHWEDCELTESGHFVRASLRGETMPTTLPTPCPRLTTPPPGQCATSTENCAEKRCCEDIGSKCYEKNEFWASCKASCTPGVDPNDPPEYASNWTCKVLTREALTREEDDDEDPGDDEDDKDEDDDEDDDEDGSEDGGEDDDDNEADVHMHRDWKKVTG</sequence>
<keyword evidence="3" id="KW-0326">Glycosidase</keyword>
<dbReference type="OrthoDB" id="17181at2759"/>
<dbReference type="PROSITE" id="PS00659">
    <property type="entry name" value="GLYCOSYL_HYDROL_F5"/>
    <property type="match status" value="1"/>
</dbReference>